<evidence type="ECO:0000256" key="1">
    <source>
        <dbReference type="SAM" id="MobiDB-lite"/>
    </source>
</evidence>
<sequence length="150" mass="15797">MKPVHWRPLWLSAAIGLAGCYGNTVPGSTSSIGSSAPIDTTLYAPPAKGPLTYRGRQPQLEQPLPARVKTDTNVAARIQTPRSATYVPAARPRPAASTLPATRRVQEATEQELQALSPVGKLPASPVPQTDVTSRTPVPASPPNNLSTTD</sequence>
<feature type="region of interest" description="Disordered" evidence="1">
    <location>
        <begin position="82"/>
        <end position="150"/>
    </location>
</feature>
<feature type="compositionally biased region" description="Polar residues" evidence="1">
    <location>
        <begin position="127"/>
        <end position="136"/>
    </location>
</feature>
<evidence type="ECO:0000313" key="3">
    <source>
        <dbReference type="Proteomes" id="UP001211872"/>
    </source>
</evidence>
<organism evidence="2 3">
    <name type="scientific">Hymenobacter yonginensis</name>
    <dbReference type="NCBI Taxonomy" id="748197"/>
    <lineage>
        <taxon>Bacteria</taxon>
        <taxon>Pseudomonadati</taxon>
        <taxon>Bacteroidota</taxon>
        <taxon>Cytophagia</taxon>
        <taxon>Cytophagales</taxon>
        <taxon>Hymenobacteraceae</taxon>
        <taxon>Hymenobacter</taxon>
    </lineage>
</organism>
<accession>A0ABY7PNH2</accession>
<dbReference type="PROSITE" id="PS51257">
    <property type="entry name" value="PROKAR_LIPOPROTEIN"/>
    <property type="match status" value="1"/>
</dbReference>
<name>A0ABY7PNH2_9BACT</name>
<dbReference type="Proteomes" id="UP001211872">
    <property type="component" value="Chromosome"/>
</dbReference>
<dbReference type="EMBL" id="CP115396">
    <property type="protein sequence ID" value="WBO84782.1"/>
    <property type="molecule type" value="Genomic_DNA"/>
</dbReference>
<proteinExistence type="predicted"/>
<gene>
    <name evidence="2" type="ORF">O9Z63_00735</name>
</gene>
<protein>
    <submittedName>
        <fullName evidence="2">Uncharacterized protein</fullName>
    </submittedName>
</protein>
<keyword evidence="3" id="KW-1185">Reference proteome</keyword>
<reference evidence="2 3" key="1">
    <citation type="journal article" date="2011" name="Int. J. Syst. Evol. Microbiol.">
        <title>Hymenobacter yonginensis sp. nov., isolated from a mesotrophic artificial lake.</title>
        <authorList>
            <person name="Joung Y."/>
            <person name="Cho S.H."/>
            <person name="Kim H."/>
            <person name="Kim S.B."/>
            <person name="Joh K."/>
        </authorList>
    </citation>
    <scope>NUCLEOTIDE SEQUENCE [LARGE SCALE GENOMIC DNA]</scope>
    <source>
        <strain evidence="2 3">KCTC 22745</strain>
    </source>
</reference>
<dbReference type="RefSeq" id="WP_270127340.1">
    <property type="nucleotide sequence ID" value="NZ_CP115396.1"/>
</dbReference>
<evidence type="ECO:0000313" key="2">
    <source>
        <dbReference type="EMBL" id="WBO84782.1"/>
    </source>
</evidence>